<dbReference type="SUPFAM" id="SSF51735">
    <property type="entry name" value="NAD(P)-binding Rossmann-fold domains"/>
    <property type="match status" value="1"/>
</dbReference>
<accession>A0A4R4DFB4</accession>
<dbReference type="InterPro" id="IPR013328">
    <property type="entry name" value="6PGD_dom2"/>
</dbReference>
<evidence type="ECO:0000256" key="9">
    <source>
        <dbReference type="ARBA" id="ARBA00048793"/>
    </source>
</evidence>
<organism evidence="13 14">
    <name type="scientific">Roseicella aquatilis</name>
    <dbReference type="NCBI Taxonomy" id="2527868"/>
    <lineage>
        <taxon>Bacteria</taxon>
        <taxon>Pseudomonadati</taxon>
        <taxon>Pseudomonadota</taxon>
        <taxon>Alphaproteobacteria</taxon>
        <taxon>Acetobacterales</taxon>
        <taxon>Roseomonadaceae</taxon>
        <taxon>Roseicella</taxon>
    </lineage>
</organism>
<comment type="pathway">
    <text evidence="1">Cofactor biosynthesis; (R)-pantothenate biosynthesis; (R)-pantoate from 3-methyl-2-oxobutanoate: step 2/2.</text>
</comment>
<dbReference type="InterPro" id="IPR008927">
    <property type="entry name" value="6-PGluconate_DH-like_C_sf"/>
</dbReference>
<dbReference type="GO" id="GO:0015940">
    <property type="term" value="P:pantothenate biosynthetic process"/>
    <property type="evidence" value="ECO:0007669"/>
    <property type="project" value="UniProtKB-UniPathway"/>
</dbReference>
<evidence type="ECO:0000256" key="6">
    <source>
        <dbReference type="ARBA" id="ARBA00022857"/>
    </source>
</evidence>
<evidence type="ECO:0000256" key="3">
    <source>
        <dbReference type="ARBA" id="ARBA00013014"/>
    </source>
</evidence>
<dbReference type="PANTHER" id="PTHR43765:SF2">
    <property type="entry name" value="2-DEHYDROPANTOATE 2-REDUCTASE"/>
    <property type="match status" value="1"/>
</dbReference>
<comment type="caution">
    <text evidence="13">The sequence shown here is derived from an EMBL/GenBank/DDBJ whole genome shotgun (WGS) entry which is preliminary data.</text>
</comment>
<comment type="catalytic activity">
    <reaction evidence="9">
        <text>(R)-pantoate + NADP(+) = 2-dehydropantoate + NADPH + H(+)</text>
        <dbReference type="Rhea" id="RHEA:16233"/>
        <dbReference type="ChEBI" id="CHEBI:11561"/>
        <dbReference type="ChEBI" id="CHEBI:15378"/>
        <dbReference type="ChEBI" id="CHEBI:15980"/>
        <dbReference type="ChEBI" id="CHEBI:57783"/>
        <dbReference type="ChEBI" id="CHEBI:58349"/>
        <dbReference type="EC" id="1.1.1.169"/>
    </reaction>
</comment>
<reference evidence="13 14" key="1">
    <citation type="submission" date="2019-03" db="EMBL/GenBank/DDBJ databases">
        <title>Paracraurococcus aquatilis NE82 genome sequence.</title>
        <authorList>
            <person name="Zhao Y."/>
            <person name="Du Z."/>
        </authorList>
    </citation>
    <scope>NUCLEOTIDE SEQUENCE [LARGE SCALE GENOMIC DNA]</scope>
    <source>
        <strain evidence="13 14">NE82</strain>
    </source>
</reference>
<evidence type="ECO:0000259" key="11">
    <source>
        <dbReference type="Pfam" id="PF02558"/>
    </source>
</evidence>
<keyword evidence="14" id="KW-1185">Reference proteome</keyword>
<feature type="domain" description="Ketopantoate reductase N-terminal" evidence="11">
    <location>
        <begin position="46"/>
        <end position="191"/>
    </location>
</feature>
<evidence type="ECO:0000256" key="1">
    <source>
        <dbReference type="ARBA" id="ARBA00004994"/>
    </source>
</evidence>
<dbReference type="InterPro" id="IPR036291">
    <property type="entry name" value="NAD(P)-bd_dom_sf"/>
</dbReference>
<feature type="domain" description="Ketopantoate reductase C-terminal" evidence="12">
    <location>
        <begin position="232"/>
        <end position="378"/>
    </location>
</feature>
<keyword evidence="6" id="KW-0521">NADP</keyword>
<dbReference type="GO" id="GO:0005737">
    <property type="term" value="C:cytoplasm"/>
    <property type="evidence" value="ECO:0007669"/>
    <property type="project" value="TreeGrafter"/>
</dbReference>
<evidence type="ECO:0000259" key="12">
    <source>
        <dbReference type="Pfam" id="PF08546"/>
    </source>
</evidence>
<evidence type="ECO:0000313" key="14">
    <source>
        <dbReference type="Proteomes" id="UP000295023"/>
    </source>
</evidence>
<dbReference type="EMBL" id="SKBM01000015">
    <property type="protein sequence ID" value="TCZ58782.1"/>
    <property type="molecule type" value="Genomic_DNA"/>
</dbReference>
<name>A0A4R4DFB4_9PROT</name>
<dbReference type="InterPro" id="IPR013752">
    <property type="entry name" value="KPA_reductase"/>
</dbReference>
<dbReference type="NCBIfam" id="TIGR00745">
    <property type="entry name" value="apbA_panE"/>
    <property type="match status" value="1"/>
</dbReference>
<gene>
    <name evidence="13" type="ORF">EXY23_16370</name>
</gene>
<evidence type="ECO:0000256" key="2">
    <source>
        <dbReference type="ARBA" id="ARBA00007870"/>
    </source>
</evidence>
<evidence type="ECO:0000256" key="4">
    <source>
        <dbReference type="ARBA" id="ARBA00019465"/>
    </source>
</evidence>
<evidence type="ECO:0000256" key="7">
    <source>
        <dbReference type="ARBA" id="ARBA00023002"/>
    </source>
</evidence>
<dbReference type="SUPFAM" id="SSF48179">
    <property type="entry name" value="6-phosphogluconate dehydrogenase C-terminal domain-like"/>
    <property type="match status" value="1"/>
</dbReference>
<dbReference type="UniPathway" id="UPA00028">
    <property type="reaction ID" value="UER00004"/>
</dbReference>
<keyword evidence="7 13" id="KW-0560">Oxidoreductase</keyword>
<dbReference type="InterPro" id="IPR013332">
    <property type="entry name" value="KPR_N"/>
</dbReference>
<evidence type="ECO:0000256" key="8">
    <source>
        <dbReference type="ARBA" id="ARBA00032024"/>
    </source>
</evidence>
<dbReference type="AlphaFoldDB" id="A0A4R4DFB4"/>
<dbReference type="EC" id="1.1.1.169" evidence="3"/>
<comment type="similarity">
    <text evidence="2">Belongs to the ketopantoate reductase family.</text>
</comment>
<dbReference type="Pfam" id="PF08546">
    <property type="entry name" value="ApbA_C"/>
    <property type="match status" value="1"/>
</dbReference>
<dbReference type="PANTHER" id="PTHR43765">
    <property type="entry name" value="2-DEHYDROPANTOATE 2-REDUCTASE-RELATED"/>
    <property type="match status" value="1"/>
</dbReference>
<dbReference type="Proteomes" id="UP000295023">
    <property type="component" value="Unassembled WGS sequence"/>
</dbReference>
<keyword evidence="5" id="KW-0566">Pantothenate biosynthesis</keyword>
<protein>
    <recommendedName>
        <fullName evidence="4">2-dehydropantoate 2-reductase</fullName>
        <ecNumber evidence="3">1.1.1.169</ecNumber>
    </recommendedName>
    <alternativeName>
        <fullName evidence="8">Ketopantoate reductase</fullName>
    </alternativeName>
</protein>
<evidence type="ECO:0000256" key="5">
    <source>
        <dbReference type="ARBA" id="ARBA00022655"/>
    </source>
</evidence>
<dbReference type="GO" id="GO:0008677">
    <property type="term" value="F:2-dehydropantoate 2-reductase activity"/>
    <property type="evidence" value="ECO:0007669"/>
    <property type="project" value="UniProtKB-EC"/>
</dbReference>
<evidence type="ECO:0000313" key="13">
    <source>
        <dbReference type="EMBL" id="TCZ58782.1"/>
    </source>
</evidence>
<proteinExistence type="inferred from homology"/>
<evidence type="ECO:0000256" key="10">
    <source>
        <dbReference type="SAM" id="MobiDB-lite"/>
    </source>
</evidence>
<dbReference type="Gene3D" id="1.10.1040.10">
    <property type="entry name" value="N-(1-d-carboxylethyl)-l-norvaline Dehydrogenase, domain 2"/>
    <property type="match status" value="1"/>
</dbReference>
<dbReference type="InterPro" id="IPR050838">
    <property type="entry name" value="Ketopantoate_reductase"/>
</dbReference>
<dbReference type="Gene3D" id="3.40.50.720">
    <property type="entry name" value="NAD(P)-binding Rossmann-like Domain"/>
    <property type="match status" value="1"/>
</dbReference>
<dbReference type="OrthoDB" id="247668at2"/>
<dbReference type="GO" id="GO:0050661">
    <property type="term" value="F:NADP binding"/>
    <property type="evidence" value="ECO:0007669"/>
    <property type="project" value="TreeGrafter"/>
</dbReference>
<sequence>MAGDQSESSLYVPRLRNGKGVLESRPSGRRMAARPRERGRSMGKRIAIIGAGAVGGYAGAHLVRAGEDVTFVDMWPEHVEAMRRDGLRITHLRDVPEFSVPVRALHITDLQGVAKERPFDIAFLCVKAYDTAWASTMVRQYLAPGGYCVSLQNCMNEETIASVVGWGRTLGAIASSITVELMTPGHVHRNSGKGGAAHTVFRVGEVHGRITDRAREVTALLAQADSALTTTNLWGERWSKLVVNAMSNGISASTGLISREVLLDDGLRQFTARLGAEAIRTGQALGYALEEVFHMDPELIARAGEGDPAARRAYDEQRIAEAGKPGGGAHRPSMGQDMVKGRRTEIEFLNGFIVERAKAVGIATPANAALTGIVKRVERGELQPDPRHIRELRLN</sequence>
<feature type="region of interest" description="Disordered" evidence="10">
    <location>
        <begin position="19"/>
        <end position="39"/>
    </location>
</feature>
<dbReference type="Pfam" id="PF02558">
    <property type="entry name" value="ApbA"/>
    <property type="match status" value="1"/>
</dbReference>
<dbReference type="InterPro" id="IPR003710">
    <property type="entry name" value="ApbA"/>
</dbReference>